<gene>
    <name evidence="2" type="ORF">RM704_21660</name>
</gene>
<evidence type="ECO:0000256" key="1">
    <source>
        <dbReference type="SAM" id="Phobius"/>
    </source>
</evidence>
<organism evidence="2 3">
    <name type="scientific">Streptomyces gottesmaniae</name>
    <dbReference type="NCBI Taxonomy" id="3075518"/>
    <lineage>
        <taxon>Bacteria</taxon>
        <taxon>Bacillati</taxon>
        <taxon>Actinomycetota</taxon>
        <taxon>Actinomycetes</taxon>
        <taxon>Kitasatosporales</taxon>
        <taxon>Streptomycetaceae</taxon>
        <taxon>Streptomyces</taxon>
    </lineage>
</organism>
<accession>A0ABU2Z0R0</accession>
<dbReference type="EMBL" id="JAVRFJ010000018">
    <property type="protein sequence ID" value="MDT0570046.1"/>
    <property type="molecule type" value="Genomic_DNA"/>
</dbReference>
<dbReference type="RefSeq" id="WP_311591043.1">
    <property type="nucleotide sequence ID" value="NZ_JAVRFJ010000018.1"/>
</dbReference>
<proteinExistence type="predicted"/>
<dbReference type="Proteomes" id="UP001180737">
    <property type="component" value="Unassembled WGS sequence"/>
</dbReference>
<evidence type="ECO:0000313" key="2">
    <source>
        <dbReference type="EMBL" id="MDT0570046.1"/>
    </source>
</evidence>
<comment type="caution">
    <text evidence="2">The sequence shown here is derived from an EMBL/GenBank/DDBJ whole genome shotgun (WGS) entry which is preliminary data.</text>
</comment>
<keyword evidence="1" id="KW-0812">Transmembrane</keyword>
<name>A0ABU2Z0R0_9ACTN</name>
<keyword evidence="3" id="KW-1185">Reference proteome</keyword>
<keyword evidence="1" id="KW-1133">Transmembrane helix</keyword>
<keyword evidence="1" id="KW-0472">Membrane</keyword>
<protein>
    <recommendedName>
        <fullName evidence="4">Small hydrophobic protein</fullName>
    </recommendedName>
</protein>
<reference evidence="2" key="1">
    <citation type="submission" date="2024-05" db="EMBL/GenBank/DDBJ databases">
        <title>30 novel species of actinomycetes from the DSMZ collection.</title>
        <authorList>
            <person name="Nouioui I."/>
        </authorList>
    </citation>
    <scope>NUCLEOTIDE SEQUENCE</scope>
    <source>
        <strain evidence="2">DSM 3412</strain>
    </source>
</reference>
<evidence type="ECO:0008006" key="4">
    <source>
        <dbReference type="Google" id="ProtNLM"/>
    </source>
</evidence>
<feature type="transmembrane region" description="Helical" evidence="1">
    <location>
        <begin position="6"/>
        <end position="24"/>
    </location>
</feature>
<sequence>MDFAIPFILLAMLIFALGLLKAGLRIRRSQAEAEEEGREHE</sequence>
<evidence type="ECO:0000313" key="3">
    <source>
        <dbReference type="Proteomes" id="UP001180737"/>
    </source>
</evidence>